<comment type="caution">
    <text evidence="2">The sequence shown here is derived from an EMBL/GenBank/DDBJ whole genome shotgun (WGS) entry which is preliminary data.</text>
</comment>
<reference evidence="3" key="1">
    <citation type="submission" date="2017-05" db="EMBL/GenBank/DDBJ databases">
        <title>Improved OligoMM genomes.</title>
        <authorList>
            <person name="Garzetti D."/>
        </authorList>
    </citation>
    <scope>NUCLEOTIDE SEQUENCE [LARGE SCALE GENOMIC DNA]</scope>
    <source>
        <strain evidence="3">YL45</strain>
    </source>
</reference>
<protein>
    <submittedName>
        <fullName evidence="2">Uncharacterized protein</fullName>
    </submittedName>
</protein>
<sequence length="67" mass="7899">MNLRPLERNSIEKIEPQKPDPFEKFFISEEKRIGLEKGFLLRRGAPLLTEAQKGTRKSEMKKESKLR</sequence>
<proteinExistence type="predicted"/>
<feature type="compositionally biased region" description="Basic and acidic residues" evidence="1">
    <location>
        <begin position="56"/>
        <end position="67"/>
    </location>
</feature>
<name>A0A227KRS4_9BURK</name>
<dbReference type="EMBL" id="NHMP01000001">
    <property type="protein sequence ID" value="OXE51202.1"/>
    <property type="molecule type" value="Genomic_DNA"/>
</dbReference>
<gene>
    <name evidence="2" type="ORF">ADH67_02600</name>
</gene>
<evidence type="ECO:0000256" key="1">
    <source>
        <dbReference type="SAM" id="MobiDB-lite"/>
    </source>
</evidence>
<evidence type="ECO:0000313" key="2">
    <source>
        <dbReference type="EMBL" id="OXE51202.1"/>
    </source>
</evidence>
<keyword evidence="3" id="KW-1185">Reference proteome</keyword>
<dbReference type="Proteomes" id="UP000214610">
    <property type="component" value="Unassembled WGS sequence"/>
</dbReference>
<feature type="region of interest" description="Disordered" evidence="1">
    <location>
        <begin position="46"/>
        <end position="67"/>
    </location>
</feature>
<accession>A0A227KRS4</accession>
<evidence type="ECO:0000313" key="3">
    <source>
        <dbReference type="Proteomes" id="UP000214610"/>
    </source>
</evidence>
<dbReference type="AlphaFoldDB" id="A0A227KRS4"/>
<organism evidence="2 3">
    <name type="scientific">Turicimonas muris</name>
    <dbReference type="NCBI Taxonomy" id="1796652"/>
    <lineage>
        <taxon>Bacteria</taxon>
        <taxon>Pseudomonadati</taxon>
        <taxon>Pseudomonadota</taxon>
        <taxon>Betaproteobacteria</taxon>
        <taxon>Burkholderiales</taxon>
        <taxon>Sutterellaceae</taxon>
        <taxon>Turicimonas</taxon>
    </lineage>
</organism>